<evidence type="ECO:0000313" key="1">
    <source>
        <dbReference type="EMBL" id="MDA1359529.1"/>
    </source>
</evidence>
<name>A0A9X3P7I1_9ACTN</name>
<dbReference type="Proteomes" id="UP001146067">
    <property type="component" value="Unassembled WGS sequence"/>
</dbReference>
<accession>A0A9X3P7I1</accession>
<comment type="caution">
    <text evidence="1">The sequence shown here is derived from an EMBL/GenBank/DDBJ whole genome shotgun (WGS) entry which is preliminary data.</text>
</comment>
<reference evidence="1" key="1">
    <citation type="submission" date="2022-12" db="EMBL/GenBank/DDBJ databases">
        <title>Gycomyces niveus sp.nov.,a novel actinomycete isolated from soil in Shouguan.</title>
        <authorList>
            <person name="Yang X."/>
        </authorList>
    </citation>
    <scope>NUCLEOTIDE SEQUENCE</scope>
    <source>
        <strain evidence="1">NEAU-A15</strain>
    </source>
</reference>
<gene>
    <name evidence="1" type="ORF">O1R50_07845</name>
</gene>
<keyword evidence="2" id="KW-1185">Reference proteome</keyword>
<dbReference type="RefSeq" id="WP_270109372.1">
    <property type="nucleotide sequence ID" value="NZ_JAPZVP010000005.1"/>
</dbReference>
<protein>
    <submittedName>
        <fullName evidence="1">Uncharacterized protein</fullName>
    </submittedName>
</protein>
<sequence length="135" mass="14227">MPRDGRRTADQIAEGIARVCEHIGQIRGTLERGPAGGLQDLGRLLAALSEGTDPSEPLEAVHRALRRAQDAVGVFGHTRDASMSYLAGIDYGAAGEPVLLCPREDLPCARFAWPGTGSGFCHIAGGPLRRTTLGP</sequence>
<evidence type="ECO:0000313" key="2">
    <source>
        <dbReference type="Proteomes" id="UP001146067"/>
    </source>
</evidence>
<proteinExistence type="predicted"/>
<organism evidence="1 2">
    <name type="scientific">Glycomyces luteolus</name>
    <dbReference type="NCBI Taxonomy" id="2670330"/>
    <lineage>
        <taxon>Bacteria</taxon>
        <taxon>Bacillati</taxon>
        <taxon>Actinomycetota</taxon>
        <taxon>Actinomycetes</taxon>
        <taxon>Glycomycetales</taxon>
        <taxon>Glycomycetaceae</taxon>
        <taxon>Glycomyces</taxon>
    </lineage>
</organism>
<dbReference type="EMBL" id="JAPZVP010000005">
    <property type="protein sequence ID" value="MDA1359529.1"/>
    <property type="molecule type" value="Genomic_DNA"/>
</dbReference>
<dbReference type="AlphaFoldDB" id="A0A9X3P7I1"/>